<dbReference type="OrthoDB" id="431068at2759"/>
<dbReference type="SUPFAM" id="SSF54928">
    <property type="entry name" value="RNA-binding domain, RBD"/>
    <property type="match status" value="1"/>
</dbReference>
<gene>
    <name evidence="3" type="primary">fus</name>
    <name evidence="3" type="ORF">EVAR_54054_1</name>
</gene>
<organism evidence="3 4">
    <name type="scientific">Eumeta variegata</name>
    <name type="common">Bagworm moth</name>
    <name type="synonym">Eumeta japonica</name>
    <dbReference type="NCBI Taxonomy" id="151549"/>
    <lineage>
        <taxon>Eukaryota</taxon>
        <taxon>Metazoa</taxon>
        <taxon>Ecdysozoa</taxon>
        <taxon>Arthropoda</taxon>
        <taxon>Hexapoda</taxon>
        <taxon>Insecta</taxon>
        <taxon>Pterygota</taxon>
        <taxon>Neoptera</taxon>
        <taxon>Endopterygota</taxon>
        <taxon>Lepidoptera</taxon>
        <taxon>Glossata</taxon>
        <taxon>Ditrysia</taxon>
        <taxon>Tineoidea</taxon>
        <taxon>Psychidae</taxon>
        <taxon>Oiketicinae</taxon>
        <taxon>Eumeta</taxon>
    </lineage>
</organism>
<evidence type="ECO:0000313" key="3">
    <source>
        <dbReference type="EMBL" id="GBP62029.1"/>
    </source>
</evidence>
<evidence type="ECO:0000256" key="1">
    <source>
        <dbReference type="ARBA" id="ARBA00022737"/>
    </source>
</evidence>
<reference evidence="3 4" key="1">
    <citation type="journal article" date="2019" name="Commun. Biol.">
        <title>The bagworm genome reveals a unique fibroin gene that provides high tensile strength.</title>
        <authorList>
            <person name="Kono N."/>
            <person name="Nakamura H."/>
            <person name="Ohtoshi R."/>
            <person name="Tomita M."/>
            <person name="Numata K."/>
            <person name="Arakawa K."/>
        </authorList>
    </citation>
    <scope>NUCLEOTIDE SEQUENCE [LARGE SCALE GENOMIC DNA]</scope>
</reference>
<dbReference type="EMBL" id="BGZK01000830">
    <property type="protein sequence ID" value="GBP62029.1"/>
    <property type="molecule type" value="Genomic_DNA"/>
</dbReference>
<dbReference type="AlphaFoldDB" id="A0A4C1XIB1"/>
<dbReference type="Gene3D" id="3.30.70.330">
    <property type="match status" value="1"/>
</dbReference>
<dbReference type="Proteomes" id="UP000299102">
    <property type="component" value="Unassembled WGS sequence"/>
</dbReference>
<proteinExistence type="predicted"/>
<name>A0A4C1XIB1_EUMVA</name>
<dbReference type="InterPro" id="IPR035979">
    <property type="entry name" value="RBD_domain_sf"/>
</dbReference>
<dbReference type="InterPro" id="IPR050666">
    <property type="entry name" value="ESRP"/>
</dbReference>
<accession>A0A4C1XIB1</accession>
<keyword evidence="1" id="KW-0677">Repeat</keyword>
<protein>
    <submittedName>
        <fullName evidence="3">RNA-binding protein fusilli</fullName>
    </submittedName>
</protein>
<keyword evidence="2" id="KW-0694">RNA-binding</keyword>
<dbReference type="STRING" id="151549.A0A4C1XIB1"/>
<keyword evidence="4" id="KW-1185">Reference proteome</keyword>
<evidence type="ECO:0000256" key="2">
    <source>
        <dbReference type="ARBA" id="ARBA00022884"/>
    </source>
</evidence>
<evidence type="ECO:0000313" key="4">
    <source>
        <dbReference type="Proteomes" id="UP000299102"/>
    </source>
</evidence>
<dbReference type="InterPro" id="IPR012677">
    <property type="entry name" value="Nucleotide-bd_a/b_plait_sf"/>
</dbReference>
<sequence>MKEWEKASKDDEIDGNCIVRARGLPWQSSDQDIAKFFRGLNVAKGGVALCLSAQGRRNGEALVRFVAQEHRDMALKRHKHHIGPRYIEVYRATGEDFLSVAGGATCEAAAFLSRGAKVIVRMRGLPYDATAQQVVRTLFHLLI</sequence>
<comment type="caution">
    <text evidence="3">The sequence shown here is derived from an EMBL/GenBank/DDBJ whole genome shotgun (WGS) entry which is preliminary data.</text>
</comment>
<dbReference type="FunFam" id="3.30.70.330:FF:000041">
    <property type="entry name" value="Epithelial splicing regulatory protein 1"/>
    <property type="match status" value="1"/>
</dbReference>
<dbReference type="PANTHER" id="PTHR13976">
    <property type="entry name" value="HETEROGENEOUS NUCLEAR RIBONUCLEOPROTEIN-RELATED"/>
    <property type="match status" value="1"/>
</dbReference>
<dbReference type="GO" id="GO:0003723">
    <property type="term" value="F:RNA binding"/>
    <property type="evidence" value="ECO:0007669"/>
    <property type="project" value="UniProtKB-KW"/>
</dbReference>